<dbReference type="PANTHER" id="PTHR43738:SF1">
    <property type="entry name" value="HEMIN TRANSPORT SYSTEM PERMEASE PROTEIN HRTB-RELATED"/>
    <property type="match status" value="1"/>
</dbReference>
<evidence type="ECO:0000256" key="11">
    <source>
        <dbReference type="SAM" id="Phobius"/>
    </source>
</evidence>
<evidence type="ECO:0000256" key="6">
    <source>
        <dbReference type="ARBA" id="ARBA00022475"/>
    </source>
</evidence>
<keyword evidence="8 11" id="KW-1133">Transmembrane helix</keyword>
<feature type="transmembrane region" description="Helical" evidence="11">
    <location>
        <begin position="315"/>
        <end position="336"/>
    </location>
</feature>
<organism evidence="13 14">
    <name type="scientific">Secundilactobacillus collinoides DSM 20515 = JCM 1123</name>
    <dbReference type="NCBI Taxonomy" id="1423733"/>
    <lineage>
        <taxon>Bacteria</taxon>
        <taxon>Bacillati</taxon>
        <taxon>Bacillota</taxon>
        <taxon>Bacilli</taxon>
        <taxon>Lactobacillales</taxon>
        <taxon>Lactobacillaceae</taxon>
        <taxon>Secundilactobacillus</taxon>
    </lineage>
</organism>
<evidence type="ECO:0000256" key="3">
    <source>
        <dbReference type="ARBA" id="ARBA00011131"/>
    </source>
</evidence>
<keyword evidence="6" id="KW-1003">Cell membrane</keyword>
<keyword evidence="7 11" id="KW-0812">Transmembrane</keyword>
<dbReference type="EMBL" id="AYYR01000127">
    <property type="protein sequence ID" value="KRM73406.1"/>
    <property type="molecule type" value="Genomic_DNA"/>
</dbReference>
<evidence type="ECO:0000256" key="10">
    <source>
        <dbReference type="ARBA" id="ARBA00024973"/>
    </source>
</evidence>
<dbReference type="AlphaFoldDB" id="A0A0R2B1I5"/>
<comment type="caution">
    <text evidence="13">The sequence shown here is derived from an EMBL/GenBank/DDBJ whole genome shotgun (WGS) entry which is preliminary data.</text>
</comment>
<dbReference type="InterPro" id="IPR003838">
    <property type="entry name" value="ABC3_permease_C"/>
</dbReference>
<dbReference type="PATRIC" id="fig|1423733.4.peg.1471"/>
<evidence type="ECO:0000256" key="1">
    <source>
        <dbReference type="ARBA" id="ARBA00004651"/>
    </source>
</evidence>
<sequence>MFLAYKEMLRSKGRYLLMILVIVLVSYLIYFLSGLSFGLANNNRSAIDRWDANSVVISKYANNSLASSKISQAALPATLKTTKNRQPVSESMAVSAHNNHDTNVTVLGINFKGFLAPALISGRQAKTSHEIVVDQSLLTKGLKKGRTITLNGGKQHYKIVGVTKNNRFSTLPVVFMSVKNYQSFTGTPGQISGIVFKNAEKSTLGKTYQRLSIQKLINKLPGYSAEVSTFELMIGSLFVIIAFIIGIFMYIMTIEKTQMYGVMRAQGISGGRIVKTLLSQSFLIGVVGIGIGLILNQLTMLAIPDTMPYYSSGVLVAGASAILLVMVILGAMVSIWRINRIDPLDAIGGES</sequence>
<dbReference type="Proteomes" id="UP000051845">
    <property type="component" value="Unassembled WGS sequence"/>
</dbReference>
<feature type="domain" description="ABC3 transporter permease C-terminal" evidence="12">
    <location>
        <begin position="234"/>
        <end position="343"/>
    </location>
</feature>
<dbReference type="RefSeq" id="WP_054761918.1">
    <property type="nucleotide sequence ID" value="NZ_AYYR01000127.1"/>
</dbReference>
<dbReference type="GO" id="GO:0005886">
    <property type="term" value="C:plasma membrane"/>
    <property type="evidence" value="ECO:0007669"/>
    <property type="project" value="UniProtKB-SubCell"/>
</dbReference>
<keyword evidence="5" id="KW-0813">Transport</keyword>
<evidence type="ECO:0000256" key="5">
    <source>
        <dbReference type="ARBA" id="ARBA00022448"/>
    </source>
</evidence>
<feature type="transmembrane region" description="Helical" evidence="11">
    <location>
        <begin position="273"/>
        <end position="295"/>
    </location>
</feature>
<feature type="transmembrane region" description="Helical" evidence="11">
    <location>
        <begin position="15"/>
        <end position="39"/>
    </location>
</feature>
<comment type="function">
    <text evidence="10">Part of the ABC transporter complex hrt involved in hemin import. Responsible for the translocation of the substrate across the membrane.</text>
</comment>
<dbReference type="PANTHER" id="PTHR43738">
    <property type="entry name" value="ABC TRANSPORTER, MEMBRANE PROTEIN"/>
    <property type="match status" value="1"/>
</dbReference>
<dbReference type="Pfam" id="PF02687">
    <property type="entry name" value="FtsX"/>
    <property type="match status" value="1"/>
</dbReference>
<comment type="similarity">
    <text evidence="2">Belongs to the ABC-4 integral membrane protein family. HrtB subfamily.</text>
</comment>
<proteinExistence type="inferred from homology"/>
<evidence type="ECO:0000256" key="7">
    <source>
        <dbReference type="ARBA" id="ARBA00022692"/>
    </source>
</evidence>
<dbReference type="STRING" id="33960.TY91_05220"/>
<evidence type="ECO:0000259" key="12">
    <source>
        <dbReference type="Pfam" id="PF02687"/>
    </source>
</evidence>
<comment type="subcellular location">
    <subcellularLocation>
        <location evidence="1">Cell membrane</location>
        <topology evidence="1">Multi-pass membrane protein</topology>
    </subcellularLocation>
</comment>
<feature type="transmembrane region" description="Helical" evidence="11">
    <location>
        <begin position="232"/>
        <end position="252"/>
    </location>
</feature>
<evidence type="ECO:0000313" key="13">
    <source>
        <dbReference type="EMBL" id="KRM73406.1"/>
    </source>
</evidence>
<evidence type="ECO:0000256" key="8">
    <source>
        <dbReference type="ARBA" id="ARBA00022989"/>
    </source>
</evidence>
<reference evidence="13 14" key="1">
    <citation type="journal article" date="2015" name="Genome Announc.">
        <title>Expanding the biotechnology potential of lactobacilli through comparative genomics of 213 strains and associated genera.</title>
        <authorList>
            <person name="Sun Z."/>
            <person name="Harris H.M."/>
            <person name="McCann A."/>
            <person name="Guo C."/>
            <person name="Argimon S."/>
            <person name="Zhang W."/>
            <person name="Yang X."/>
            <person name="Jeffery I.B."/>
            <person name="Cooney J.C."/>
            <person name="Kagawa T.F."/>
            <person name="Liu W."/>
            <person name="Song Y."/>
            <person name="Salvetti E."/>
            <person name="Wrobel A."/>
            <person name="Rasinkangas P."/>
            <person name="Parkhill J."/>
            <person name="Rea M.C."/>
            <person name="O'Sullivan O."/>
            <person name="Ritari J."/>
            <person name="Douillard F.P."/>
            <person name="Paul Ross R."/>
            <person name="Yang R."/>
            <person name="Briner A.E."/>
            <person name="Felis G.E."/>
            <person name="de Vos W.M."/>
            <person name="Barrangou R."/>
            <person name="Klaenhammer T.R."/>
            <person name="Caufield P.W."/>
            <person name="Cui Y."/>
            <person name="Zhang H."/>
            <person name="O'Toole P.W."/>
        </authorList>
    </citation>
    <scope>NUCLEOTIDE SEQUENCE [LARGE SCALE GENOMIC DNA]</scope>
    <source>
        <strain evidence="13 14">DSM 20515</strain>
    </source>
</reference>
<evidence type="ECO:0000313" key="14">
    <source>
        <dbReference type="Proteomes" id="UP000051845"/>
    </source>
</evidence>
<evidence type="ECO:0000256" key="4">
    <source>
        <dbReference type="ARBA" id="ARBA00016962"/>
    </source>
</evidence>
<evidence type="ECO:0000256" key="9">
    <source>
        <dbReference type="ARBA" id="ARBA00023136"/>
    </source>
</evidence>
<dbReference type="InterPro" id="IPR051125">
    <property type="entry name" value="ABC-4/HrtB_transporter"/>
</dbReference>
<accession>A0A0R2B1I5</accession>
<comment type="subunit">
    <text evidence="3">The complex is composed of two ATP-binding proteins (HrtA), two transmembrane proteins (HrtB) and a solute-binding protein.</text>
</comment>
<keyword evidence="9 11" id="KW-0472">Membrane</keyword>
<name>A0A0R2B1I5_SECCO</name>
<gene>
    <name evidence="13" type="ORF">FC82_GL001402</name>
</gene>
<protein>
    <recommendedName>
        <fullName evidence="4">Putative hemin transport system permease protein HrtB</fullName>
    </recommendedName>
</protein>
<evidence type="ECO:0000256" key="2">
    <source>
        <dbReference type="ARBA" id="ARBA00008697"/>
    </source>
</evidence>